<feature type="compositionally biased region" description="Low complexity" evidence="1">
    <location>
        <begin position="375"/>
        <end position="389"/>
    </location>
</feature>
<feature type="compositionally biased region" description="Basic and acidic residues" evidence="1">
    <location>
        <begin position="684"/>
        <end position="698"/>
    </location>
</feature>
<feature type="compositionally biased region" description="Low complexity" evidence="1">
    <location>
        <begin position="337"/>
        <end position="346"/>
    </location>
</feature>
<dbReference type="EMBL" id="JALLPB020000616">
    <property type="protein sequence ID" value="KAL3807567.1"/>
    <property type="molecule type" value="Genomic_DNA"/>
</dbReference>
<evidence type="ECO:0008006" key="5">
    <source>
        <dbReference type="Google" id="ProtNLM"/>
    </source>
</evidence>
<organism evidence="3 4">
    <name type="scientific">Cyclostephanos tholiformis</name>
    <dbReference type="NCBI Taxonomy" id="382380"/>
    <lineage>
        <taxon>Eukaryota</taxon>
        <taxon>Sar</taxon>
        <taxon>Stramenopiles</taxon>
        <taxon>Ochrophyta</taxon>
        <taxon>Bacillariophyta</taxon>
        <taxon>Coscinodiscophyceae</taxon>
        <taxon>Thalassiosirophycidae</taxon>
        <taxon>Stephanodiscales</taxon>
        <taxon>Stephanodiscaceae</taxon>
        <taxon>Cyclostephanos</taxon>
    </lineage>
</organism>
<feature type="chain" id="PRO_5044851272" description="EF-hand domain-containing protein" evidence="2">
    <location>
        <begin position="28"/>
        <end position="985"/>
    </location>
</feature>
<accession>A0ABD3R3Z3</accession>
<feature type="compositionally biased region" description="Low complexity" evidence="1">
    <location>
        <begin position="184"/>
        <end position="201"/>
    </location>
</feature>
<evidence type="ECO:0000256" key="1">
    <source>
        <dbReference type="SAM" id="MobiDB-lite"/>
    </source>
</evidence>
<feature type="compositionally biased region" description="Polar residues" evidence="1">
    <location>
        <begin position="205"/>
        <end position="261"/>
    </location>
</feature>
<feature type="region of interest" description="Disordered" evidence="1">
    <location>
        <begin position="161"/>
        <end position="289"/>
    </location>
</feature>
<comment type="caution">
    <text evidence="3">The sequence shown here is derived from an EMBL/GenBank/DDBJ whole genome shotgun (WGS) entry which is preliminary data.</text>
</comment>
<dbReference type="InterPro" id="IPR018247">
    <property type="entry name" value="EF_Hand_1_Ca_BS"/>
</dbReference>
<evidence type="ECO:0000313" key="4">
    <source>
        <dbReference type="Proteomes" id="UP001530377"/>
    </source>
</evidence>
<feature type="region of interest" description="Disordered" evidence="1">
    <location>
        <begin position="810"/>
        <end position="862"/>
    </location>
</feature>
<feature type="region of interest" description="Disordered" evidence="1">
    <location>
        <begin position="430"/>
        <end position="617"/>
    </location>
</feature>
<dbReference type="AlphaFoldDB" id="A0ABD3R3Z3"/>
<feature type="compositionally biased region" description="Polar residues" evidence="1">
    <location>
        <begin position="347"/>
        <end position="368"/>
    </location>
</feature>
<proteinExistence type="predicted"/>
<feature type="compositionally biased region" description="Polar residues" evidence="1">
    <location>
        <begin position="530"/>
        <end position="540"/>
    </location>
</feature>
<feature type="compositionally biased region" description="Low complexity" evidence="1">
    <location>
        <begin position="544"/>
        <end position="567"/>
    </location>
</feature>
<feature type="region of interest" description="Disordered" evidence="1">
    <location>
        <begin position="737"/>
        <end position="757"/>
    </location>
</feature>
<protein>
    <recommendedName>
        <fullName evidence="5">EF-hand domain-containing protein</fullName>
    </recommendedName>
</protein>
<sequence>MTRIPPRHGAITSLIPLLFAVAPTIHSQPNSRGIAFREMEPHAIRTYDPNNPADTCYDTLYSSDVNGDGNLTRDEYMSFVGQLSGGMIEVTNYIDLPFVIKINFVYLSCLCMNRPQNQMMGSECCTGSYAGISVSGSGPDVTPTAEEDEYLTTICSETQGAIDFERDETVTTGPTAVTEQTIRPTTLTSSLPSSSDLIGSPTNPPISMSPTSNLSTKPTTLSPSRVRTIIPTDSRTTSEPSTKQQTKMPSSTPIASLSMPPTNSPLAKPTTLPPSPLTSFTPMDLTTRPPTSTPLIALTEQPSTEPLVSVTVSPMSSLLPTPHVIPTSAPTKMDPIVAPVPTAPTTNSPFSGGTQGPSVSAQPSTQPPTIKGKESISSPSSPSSIETPSGDLDNGDAKAESLSAGGIAGIVLASVLVAYVALYAYATKKRKREGDDPDLSDMRNKDLEAGLVAEKKDHLGRDQDNKEYIGGEDAIEESISNSPGKKSNSSDTRSFQSKGSDDVAGYIPQSVDAVELSPSASPNIPLISGVPSSPKQVHNKSSSDDSSSCGESGWSSSAGLSSLNTASFDAGTDDGLLPGSPDRRFATTAAAAGPWNATPTSVPANDDSDGSSDVSYDENTHIDDLLVIQSSELSSRALKPVQGKVTRDDLNAAIEAGDWAVVGATAALLADTDRISSEHRILSESVHGEGSYHSREPSLPESSNSNRRTKELDRMVENGDWEGVVLAAAQFDVTSSLDGLDDRDMSSRDVSLSSSKEKHEIRAEIERLVRRVVPDEIDNIDEMMLQFKGREDVQKTAKLEAKARASLLKAKPRADSISSASEPSHYAESEKSSASDSGTNSRDASLGDSNIESSVRSKKTNQSSLELAIERGDWQAVGEAAAILGSGVTDPDATVDSAMEDHGVGGSLSKEEEREALAQANMWQEIARQSKTDSSVKITKGAIDAADWAISLAHKRIEDDYEMSYIGVVDELDATDAQDDENESV</sequence>
<gene>
    <name evidence="3" type="ORF">ACHAXA_006468</name>
</gene>
<feature type="signal peptide" evidence="2">
    <location>
        <begin position="1"/>
        <end position="27"/>
    </location>
</feature>
<feature type="region of interest" description="Disordered" evidence="1">
    <location>
        <begin position="888"/>
        <end position="907"/>
    </location>
</feature>
<feature type="compositionally biased region" description="Basic and acidic residues" evidence="1">
    <location>
        <begin position="440"/>
        <end position="469"/>
    </location>
</feature>
<evidence type="ECO:0000313" key="3">
    <source>
        <dbReference type="EMBL" id="KAL3807567.1"/>
    </source>
</evidence>
<feature type="compositionally biased region" description="Polar residues" evidence="1">
    <location>
        <begin position="478"/>
        <end position="498"/>
    </location>
</feature>
<feature type="compositionally biased region" description="Polar residues" evidence="1">
    <location>
        <begin position="170"/>
        <end position="183"/>
    </location>
</feature>
<evidence type="ECO:0000256" key="2">
    <source>
        <dbReference type="SAM" id="SignalP"/>
    </source>
</evidence>
<name>A0ABD3R3Z3_9STRA</name>
<keyword evidence="4" id="KW-1185">Reference proteome</keyword>
<dbReference type="PROSITE" id="PS00018">
    <property type="entry name" value="EF_HAND_1"/>
    <property type="match status" value="1"/>
</dbReference>
<dbReference type="Proteomes" id="UP001530377">
    <property type="component" value="Unassembled WGS sequence"/>
</dbReference>
<feature type="region of interest" description="Disordered" evidence="1">
    <location>
        <begin position="325"/>
        <end position="397"/>
    </location>
</feature>
<reference evidence="3 4" key="1">
    <citation type="submission" date="2024-10" db="EMBL/GenBank/DDBJ databases">
        <title>Updated reference genomes for cyclostephanoid diatoms.</title>
        <authorList>
            <person name="Roberts W.R."/>
            <person name="Alverson A.J."/>
        </authorList>
    </citation>
    <scope>NUCLEOTIDE SEQUENCE [LARGE SCALE GENOMIC DNA]</scope>
    <source>
        <strain evidence="3 4">AJA228-03</strain>
    </source>
</reference>
<feature type="region of interest" description="Disordered" evidence="1">
    <location>
        <begin position="684"/>
        <end position="709"/>
    </location>
</feature>
<keyword evidence="2" id="KW-0732">Signal</keyword>
<feature type="compositionally biased region" description="Low complexity" evidence="1">
    <location>
        <begin position="586"/>
        <end position="600"/>
    </location>
</feature>
<feature type="compositionally biased region" description="Polar residues" evidence="1">
    <location>
        <begin position="834"/>
        <end position="862"/>
    </location>
</feature>